<reference evidence="1" key="1">
    <citation type="submission" date="2022-04" db="EMBL/GenBank/DDBJ databases">
        <title>Shinella lacus sp. nov., a novel member of the genus Shinella from water.</title>
        <authorList>
            <person name="Deng Y."/>
        </authorList>
    </citation>
    <scope>NUCLEOTIDE SEQUENCE</scope>
    <source>
        <strain evidence="1">JCM 31239</strain>
    </source>
</reference>
<dbReference type="EMBL" id="WHSC02000035">
    <property type="protein sequence ID" value="MDO6125224.1"/>
    <property type="molecule type" value="Genomic_DNA"/>
</dbReference>
<sequence length="204" mass="21322">MAWKFPASSSVDGTNVLLRDDYGVYVGTNVSISGTVSGIATTPGDFGFDSMFEAYIDGSVAGNDAIVFGNSSSHDHGDRITVSATGKLFAVSHAVRFIESDAELINEGQIVSKFVGVHLAGVGSRSTIENSGKISASSYGVQTSGSQGVDLLNTGTVSGKTYSFYDVTLPENSKWGDRIYNEGKMIGSVLLGAGNDFYDGRKGS</sequence>
<name>A0ABT8XPC2_9HYPH</name>
<dbReference type="RefSeq" id="WP_303279055.1">
    <property type="nucleotide sequence ID" value="NZ_WHSC02000035.1"/>
</dbReference>
<comment type="caution">
    <text evidence="1">The sequence shown here is derived from an EMBL/GenBank/DDBJ whole genome shotgun (WGS) entry which is preliminary data.</text>
</comment>
<accession>A0ABT8XPC2</accession>
<keyword evidence="2" id="KW-1185">Reference proteome</keyword>
<evidence type="ECO:0000313" key="1">
    <source>
        <dbReference type="EMBL" id="MDO6125224.1"/>
    </source>
</evidence>
<protein>
    <submittedName>
        <fullName evidence="1">Uncharacterized protein</fullName>
    </submittedName>
</protein>
<gene>
    <name evidence="1" type="ORF">GB928_029030</name>
</gene>
<organism evidence="1 2">
    <name type="scientific">Shinella curvata</name>
    <dbReference type="NCBI Taxonomy" id="1817964"/>
    <lineage>
        <taxon>Bacteria</taxon>
        <taxon>Pseudomonadati</taxon>
        <taxon>Pseudomonadota</taxon>
        <taxon>Alphaproteobacteria</taxon>
        <taxon>Hyphomicrobiales</taxon>
        <taxon>Rhizobiaceae</taxon>
        <taxon>Shinella</taxon>
    </lineage>
</organism>
<dbReference type="Proteomes" id="UP001177080">
    <property type="component" value="Unassembled WGS sequence"/>
</dbReference>
<feature type="non-terminal residue" evidence="1">
    <location>
        <position position="204"/>
    </location>
</feature>
<evidence type="ECO:0000313" key="2">
    <source>
        <dbReference type="Proteomes" id="UP001177080"/>
    </source>
</evidence>
<proteinExistence type="predicted"/>